<dbReference type="Proteomes" id="UP000296049">
    <property type="component" value="Unassembled WGS sequence"/>
</dbReference>
<accession>R0JI91</accession>
<dbReference type="AlphaFoldDB" id="R0JI91"/>
<reference evidence="4" key="1">
    <citation type="journal article" date="2013" name="Nat. Genet.">
        <title>The duck genome and transcriptome provide insight into an avian influenza virus reservoir species.</title>
        <authorList>
            <person name="Huang Y."/>
            <person name="Li Y."/>
            <person name="Burt D.W."/>
            <person name="Chen H."/>
            <person name="Zhang Y."/>
            <person name="Qian W."/>
            <person name="Kim H."/>
            <person name="Gan S."/>
            <person name="Zhao Y."/>
            <person name="Li J."/>
            <person name="Yi K."/>
            <person name="Feng H."/>
            <person name="Zhu P."/>
            <person name="Li B."/>
            <person name="Liu Q."/>
            <person name="Fairley S."/>
            <person name="Magor K.E."/>
            <person name="Du Z."/>
            <person name="Hu X."/>
            <person name="Goodman L."/>
            <person name="Tafer H."/>
            <person name="Vignal A."/>
            <person name="Lee T."/>
            <person name="Kim K.W."/>
            <person name="Sheng Z."/>
            <person name="An Y."/>
            <person name="Searle S."/>
            <person name="Herrero J."/>
            <person name="Groenen M.A."/>
            <person name="Crooijmans R.P."/>
            <person name="Faraut T."/>
            <person name="Cai Q."/>
            <person name="Webster R.G."/>
            <person name="Aldridge J.R."/>
            <person name="Warren W.C."/>
            <person name="Bartschat S."/>
            <person name="Kehr S."/>
            <person name="Marz M."/>
            <person name="Stadler P.F."/>
            <person name="Smith J."/>
            <person name="Kraus R.H."/>
            <person name="Zhao Y."/>
            <person name="Ren L."/>
            <person name="Fei J."/>
            <person name="Morisson M."/>
            <person name="Kaiser P."/>
            <person name="Griffin D.K."/>
            <person name="Rao M."/>
            <person name="Pitel F."/>
            <person name="Wang J."/>
            <person name="Li N."/>
        </authorList>
    </citation>
    <scope>NUCLEOTIDE SEQUENCE [LARGE SCALE GENOMIC DNA]</scope>
</reference>
<organism evidence="3 4">
    <name type="scientific">Anas platyrhynchos</name>
    <name type="common">Mallard</name>
    <name type="synonym">Anas boschas</name>
    <dbReference type="NCBI Taxonomy" id="8839"/>
    <lineage>
        <taxon>Eukaryota</taxon>
        <taxon>Metazoa</taxon>
        <taxon>Chordata</taxon>
        <taxon>Craniata</taxon>
        <taxon>Vertebrata</taxon>
        <taxon>Euteleostomi</taxon>
        <taxon>Archelosauria</taxon>
        <taxon>Archosauria</taxon>
        <taxon>Dinosauria</taxon>
        <taxon>Saurischia</taxon>
        <taxon>Theropoda</taxon>
        <taxon>Coelurosauria</taxon>
        <taxon>Aves</taxon>
        <taxon>Neognathae</taxon>
        <taxon>Galloanserae</taxon>
        <taxon>Anseriformes</taxon>
        <taxon>Anatidae</taxon>
        <taxon>Anatinae</taxon>
        <taxon>Anas</taxon>
    </lineage>
</organism>
<keyword evidence="1" id="KW-0175">Coiled coil</keyword>
<evidence type="ECO:0008006" key="5">
    <source>
        <dbReference type="Google" id="ProtNLM"/>
    </source>
</evidence>
<gene>
    <name evidence="3" type="ORF">Anapl_18018</name>
</gene>
<evidence type="ECO:0000256" key="2">
    <source>
        <dbReference type="SAM" id="MobiDB-lite"/>
    </source>
</evidence>
<feature type="coiled-coil region" evidence="1">
    <location>
        <begin position="37"/>
        <end position="64"/>
    </location>
</feature>
<evidence type="ECO:0000256" key="1">
    <source>
        <dbReference type="SAM" id="Coils"/>
    </source>
</evidence>
<proteinExistence type="predicted"/>
<feature type="region of interest" description="Disordered" evidence="2">
    <location>
        <begin position="131"/>
        <end position="153"/>
    </location>
</feature>
<name>R0JI91_ANAPL</name>
<keyword evidence="4" id="KW-1185">Reference proteome</keyword>
<sequence>MASTQLTPVLATASAATSRGVKALEGLANALGKPEEMPKAQEEAEEAVAEAERTLRRLDQVQMATLATKAAEEPGLEATSIYRALEAFTKARVEELEREQKRNRRQSRSSWWCCATLPWGCCCSAPPCVSTGRGGPGGASKKWWKPVKSSRGQ</sequence>
<protein>
    <recommendedName>
        <fullName evidence="5">Talin-1</fullName>
    </recommendedName>
</protein>
<evidence type="ECO:0000313" key="4">
    <source>
        <dbReference type="Proteomes" id="UP000296049"/>
    </source>
</evidence>
<dbReference type="EMBL" id="KB743892">
    <property type="protein sequence ID" value="EOA96721.1"/>
    <property type="molecule type" value="Genomic_DNA"/>
</dbReference>
<evidence type="ECO:0000313" key="3">
    <source>
        <dbReference type="EMBL" id="EOA96721.1"/>
    </source>
</evidence>